<evidence type="ECO:0000313" key="4">
    <source>
        <dbReference type="RefSeq" id="XP_026073513.1"/>
    </source>
</evidence>
<dbReference type="InterPro" id="IPR015915">
    <property type="entry name" value="Kelch-typ_b-propeller"/>
</dbReference>
<evidence type="ECO:0000256" key="2">
    <source>
        <dbReference type="ARBA" id="ARBA00022737"/>
    </source>
</evidence>
<dbReference type="Gene3D" id="2.120.10.80">
    <property type="entry name" value="Kelch-type beta propeller"/>
    <property type="match status" value="2"/>
</dbReference>
<name>A0A6P6KMJ5_CARAU</name>
<evidence type="ECO:0000313" key="3">
    <source>
        <dbReference type="Proteomes" id="UP000515129"/>
    </source>
</evidence>
<organism evidence="3 4">
    <name type="scientific">Carassius auratus</name>
    <name type="common">Goldfish</name>
    <dbReference type="NCBI Taxonomy" id="7957"/>
    <lineage>
        <taxon>Eukaryota</taxon>
        <taxon>Metazoa</taxon>
        <taxon>Chordata</taxon>
        <taxon>Craniata</taxon>
        <taxon>Vertebrata</taxon>
        <taxon>Euteleostomi</taxon>
        <taxon>Actinopterygii</taxon>
        <taxon>Neopterygii</taxon>
        <taxon>Teleostei</taxon>
        <taxon>Ostariophysi</taxon>
        <taxon>Cypriniformes</taxon>
        <taxon>Cyprinidae</taxon>
        <taxon>Cyprininae</taxon>
        <taxon>Carassius</taxon>
    </lineage>
</organism>
<evidence type="ECO:0000256" key="1">
    <source>
        <dbReference type="ARBA" id="ARBA00022441"/>
    </source>
</evidence>
<dbReference type="GeneID" id="113053068"/>
<keyword evidence="1" id="KW-0880">Kelch repeat</keyword>
<proteinExistence type="predicted"/>
<keyword evidence="2" id="KW-0677">Repeat</keyword>
<dbReference type="PANTHER" id="PTHR46376:SF1">
    <property type="entry name" value="LEUCINE-ZIPPER-LIKE TRANSCRIPTIONAL REGULATOR 1"/>
    <property type="match status" value="1"/>
</dbReference>
<dbReference type="KEGG" id="caua:113053068"/>
<keyword evidence="3" id="KW-1185">Reference proteome</keyword>
<dbReference type="AlphaFoldDB" id="A0A6P6KMJ5"/>
<dbReference type="InterPro" id="IPR051568">
    <property type="entry name" value="LZTR1/Attractin"/>
</dbReference>
<dbReference type="OrthoDB" id="432528at2759"/>
<protein>
    <submittedName>
        <fullName evidence="4">Actin-fragmin kinase-like isoform X1</fullName>
    </submittedName>
</protein>
<dbReference type="PANTHER" id="PTHR46376">
    <property type="entry name" value="LEUCINE-ZIPPER-LIKE TRANSCRIPTIONAL REGULATOR 1"/>
    <property type="match status" value="1"/>
</dbReference>
<gene>
    <name evidence="4" type="primary">LOC113053068</name>
</gene>
<accession>A0A6P6KMJ5</accession>
<dbReference type="Pfam" id="PF24681">
    <property type="entry name" value="Kelch_KLHDC2_KLHL20_DRC7"/>
    <property type="match status" value="2"/>
</dbReference>
<reference evidence="4" key="1">
    <citation type="submission" date="2025-08" db="UniProtKB">
        <authorList>
            <consortium name="RefSeq"/>
        </authorList>
    </citation>
    <scope>IDENTIFICATION</scope>
    <source>
        <strain evidence="4">Wakin</strain>
        <tissue evidence="4">Muscle</tissue>
    </source>
</reference>
<sequence length="422" mass="47799">MNQGRGACLWTSVPQHYPAPCDRYKHASCAYRGHVYVLGGREKCSLRDFWKYNVVCDKWAMLPYDSEEAPEELEEHTMVAYQGFMYVFGGMQDSSYTNSKTPLWVFDTVKECWINWKTGSEPLQGVTPANRKGHSAVIFGSSMYVYGGYIDIRGSTKEFWKFDFDSRGWSLLSSVQGGPGPRHGHSAMTYQDSMYLYGGLQGLREQKDLWSWSSASQTWSCIKFHSGPPRLVGHSAVLLKDSMLIFGGGETQSSPQSSLWRFNLEKQTWKKLALLPGSPSLCRIHHCSIGLGKSFQPTVPNSVYLREIPNSHIINNRLRPFKNKCQPSRPNLHEPCIELKTFHMDIKKHSPDFSITLKDTKVKGSCLTFENQEAISEKRNSVDLAEDTEDAMFLHMPDLLLVLGGKPLQGQHVISVWHMTVA</sequence>
<dbReference type="RefSeq" id="XP_026073513.1">
    <property type="nucleotide sequence ID" value="XM_026217728.1"/>
</dbReference>
<dbReference type="SUPFAM" id="SSF117281">
    <property type="entry name" value="Kelch motif"/>
    <property type="match status" value="2"/>
</dbReference>
<dbReference type="Proteomes" id="UP000515129">
    <property type="component" value="Chromosome 34"/>
</dbReference>
<dbReference type="GO" id="GO:0005794">
    <property type="term" value="C:Golgi apparatus"/>
    <property type="evidence" value="ECO:0007669"/>
    <property type="project" value="TreeGrafter"/>
</dbReference>